<dbReference type="OrthoDB" id="9793138at2"/>
<dbReference type="PROSITE" id="PS51186">
    <property type="entry name" value="GNAT"/>
    <property type="match status" value="1"/>
</dbReference>
<proteinExistence type="predicted"/>
<dbReference type="SUPFAM" id="SSF55729">
    <property type="entry name" value="Acyl-CoA N-acyltransferases (Nat)"/>
    <property type="match status" value="1"/>
</dbReference>
<dbReference type="InterPro" id="IPR050832">
    <property type="entry name" value="Bact_Acetyltransf"/>
</dbReference>
<name>A0A347ZVZ8_9CHLR</name>
<dbReference type="InterPro" id="IPR016181">
    <property type="entry name" value="Acyl_CoA_acyltransferase"/>
</dbReference>
<comment type="caution">
    <text evidence="4">The sequence shown here is derived from an EMBL/GenBank/DDBJ whole genome shotgun (WGS) entry which is preliminary data.</text>
</comment>
<dbReference type="Pfam" id="PF00583">
    <property type="entry name" value="Acetyltransf_1"/>
    <property type="match status" value="1"/>
</dbReference>
<dbReference type="AlphaFoldDB" id="A0A347ZVZ8"/>
<gene>
    <name evidence="4" type="ORF">DFR64_2379</name>
</gene>
<dbReference type="EMBL" id="QUMS01000003">
    <property type="protein sequence ID" value="REG07175.1"/>
    <property type="molecule type" value="Genomic_DNA"/>
</dbReference>
<evidence type="ECO:0000313" key="5">
    <source>
        <dbReference type="Proteomes" id="UP000256388"/>
    </source>
</evidence>
<accession>A0A347ZVZ8</accession>
<organism evidence="4 5">
    <name type="scientific">Pelolinea submarina</name>
    <dbReference type="NCBI Taxonomy" id="913107"/>
    <lineage>
        <taxon>Bacteria</taxon>
        <taxon>Bacillati</taxon>
        <taxon>Chloroflexota</taxon>
        <taxon>Anaerolineae</taxon>
        <taxon>Anaerolineales</taxon>
        <taxon>Anaerolineaceae</taxon>
        <taxon>Pelolinea</taxon>
    </lineage>
</organism>
<feature type="domain" description="N-acetyltransferase" evidence="3">
    <location>
        <begin position="4"/>
        <end position="199"/>
    </location>
</feature>
<evidence type="ECO:0000313" key="4">
    <source>
        <dbReference type="EMBL" id="REG07175.1"/>
    </source>
</evidence>
<evidence type="ECO:0000256" key="1">
    <source>
        <dbReference type="ARBA" id="ARBA00022679"/>
    </source>
</evidence>
<dbReference type="PANTHER" id="PTHR43877">
    <property type="entry name" value="AMINOALKYLPHOSPHONATE N-ACETYLTRANSFERASE-RELATED-RELATED"/>
    <property type="match status" value="1"/>
</dbReference>
<dbReference type="GO" id="GO:0016747">
    <property type="term" value="F:acyltransferase activity, transferring groups other than amino-acyl groups"/>
    <property type="evidence" value="ECO:0007669"/>
    <property type="project" value="InterPro"/>
</dbReference>
<dbReference type="CDD" id="cd04301">
    <property type="entry name" value="NAT_SF"/>
    <property type="match status" value="1"/>
</dbReference>
<dbReference type="Proteomes" id="UP000256388">
    <property type="component" value="Unassembled WGS sequence"/>
</dbReference>
<reference evidence="4 5" key="1">
    <citation type="submission" date="2018-08" db="EMBL/GenBank/DDBJ databases">
        <title>Genomic Encyclopedia of Type Strains, Phase IV (KMG-IV): sequencing the most valuable type-strain genomes for metagenomic binning, comparative biology and taxonomic classification.</title>
        <authorList>
            <person name="Goeker M."/>
        </authorList>
    </citation>
    <scope>NUCLEOTIDE SEQUENCE [LARGE SCALE GENOMIC DNA]</scope>
    <source>
        <strain evidence="4 5">DSM 23923</strain>
    </source>
</reference>
<dbReference type="PANTHER" id="PTHR43877:SF2">
    <property type="entry name" value="AMINOALKYLPHOSPHONATE N-ACETYLTRANSFERASE-RELATED"/>
    <property type="match status" value="1"/>
</dbReference>
<keyword evidence="5" id="KW-1185">Reference proteome</keyword>
<dbReference type="InterPro" id="IPR000182">
    <property type="entry name" value="GNAT_dom"/>
</dbReference>
<evidence type="ECO:0000259" key="3">
    <source>
        <dbReference type="PROSITE" id="PS51186"/>
    </source>
</evidence>
<dbReference type="RefSeq" id="WP_116225650.1">
    <property type="nucleotide sequence ID" value="NZ_AP018437.1"/>
</dbReference>
<keyword evidence="2" id="KW-0012">Acyltransferase</keyword>
<keyword evidence="1 4" id="KW-0808">Transferase</keyword>
<dbReference type="Gene3D" id="3.40.630.30">
    <property type="match status" value="1"/>
</dbReference>
<protein>
    <submittedName>
        <fullName evidence="4">Acetyltransferase (GNAT) family protein</fullName>
    </submittedName>
</protein>
<sequence>MKAVHVEQLKPEWIAEVAQIHMDALPNDFLPGLGFNFLNTVFYPGVLKSNHAKTFIAVADNQPLGFVIVAQNSARLFSEIVRDNLWEFVKIGLLTSLSSFAQFRKNVQILFSSLKKDAASQYGEIYEIAVRPDNQGRGMGKMLVQASQDYLKHEGLPGISIKTRRDNTAWIQFFLHQGWQLSHEVNLIGNQYVILVSAF</sequence>
<evidence type="ECO:0000256" key="2">
    <source>
        <dbReference type="ARBA" id="ARBA00023315"/>
    </source>
</evidence>